<keyword evidence="2" id="KW-1185">Reference proteome</keyword>
<dbReference type="Proteomes" id="UP000024635">
    <property type="component" value="Unassembled WGS sequence"/>
</dbReference>
<reference evidence="2" key="1">
    <citation type="journal article" date="2015" name="Nat. Genet.">
        <title>The genome and transcriptome of the zoonotic hookworm Ancylostoma ceylanicum identify infection-specific gene families.</title>
        <authorList>
            <person name="Schwarz E.M."/>
            <person name="Hu Y."/>
            <person name="Antoshechkin I."/>
            <person name="Miller M.M."/>
            <person name="Sternberg P.W."/>
            <person name="Aroian R.V."/>
        </authorList>
    </citation>
    <scope>NUCLEOTIDE SEQUENCE</scope>
    <source>
        <strain evidence="2">HY135</strain>
    </source>
</reference>
<evidence type="ECO:0000313" key="1">
    <source>
        <dbReference type="EMBL" id="EYC28941.1"/>
    </source>
</evidence>
<protein>
    <submittedName>
        <fullName evidence="1">Uncharacterized protein</fullName>
    </submittedName>
</protein>
<evidence type="ECO:0000313" key="2">
    <source>
        <dbReference type="Proteomes" id="UP000024635"/>
    </source>
</evidence>
<dbReference type="InterPro" id="IPR014710">
    <property type="entry name" value="RmlC-like_jellyroll"/>
</dbReference>
<dbReference type="OrthoDB" id="5858724at2759"/>
<accession>A0A016VNP1</accession>
<gene>
    <name evidence="1" type="primary">Acey_s0007.g3513</name>
    <name evidence="1" type="ORF">Y032_0007g3513</name>
</gene>
<proteinExistence type="predicted"/>
<organism evidence="1 2">
    <name type="scientific">Ancylostoma ceylanicum</name>
    <dbReference type="NCBI Taxonomy" id="53326"/>
    <lineage>
        <taxon>Eukaryota</taxon>
        <taxon>Metazoa</taxon>
        <taxon>Ecdysozoa</taxon>
        <taxon>Nematoda</taxon>
        <taxon>Chromadorea</taxon>
        <taxon>Rhabditida</taxon>
        <taxon>Rhabditina</taxon>
        <taxon>Rhabditomorpha</taxon>
        <taxon>Strongyloidea</taxon>
        <taxon>Ancylostomatidae</taxon>
        <taxon>Ancylostomatinae</taxon>
        <taxon>Ancylostoma</taxon>
    </lineage>
</organism>
<name>A0A016VNP1_9BILA</name>
<dbReference type="EMBL" id="JARK01001343">
    <property type="protein sequence ID" value="EYC28941.1"/>
    <property type="molecule type" value="Genomic_DNA"/>
</dbReference>
<dbReference type="Gene3D" id="2.60.120.10">
    <property type="entry name" value="Jelly Rolls"/>
    <property type="match status" value="1"/>
</dbReference>
<comment type="caution">
    <text evidence="1">The sequence shown here is derived from an EMBL/GenBank/DDBJ whole genome shotgun (WGS) entry which is preliminary data.</text>
</comment>
<sequence length="214" mass="24537">MWFVKKGVCKITEWVPNQVNRHHERHVGEGEFIGERNILKYRWKGKQLPLMWPRRRYETTTYCEMVEIKEEVIGELLKAEPLIYTLINNEIQANRLIIELRHIRKQQDIVADSFWNTFPRCGKSLAKAEKLKVPEGRIGIVGCWTQITLVAPRAALDKDLYIRGPATLWVEPADPRGADGLTHWPENAIGAPGVLETKLKGVTIIAADPMKFMG</sequence>
<dbReference type="AlphaFoldDB" id="A0A016VNP1"/>